<evidence type="ECO:0000313" key="2">
    <source>
        <dbReference type="EMBL" id="PXY38909.1"/>
    </source>
</evidence>
<dbReference type="AlphaFoldDB" id="A0A2V4BJ34"/>
<dbReference type="GO" id="GO:0004062">
    <property type="term" value="F:aryl sulfotransferase activity"/>
    <property type="evidence" value="ECO:0007669"/>
    <property type="project" value="InterPro"/>
</dbReference>
<dbReference type="Proteomes" id="UP000247903">
    <property type="component" value="Unassembled WGS sequence"/>
</dbReference>
<dbReference type="PROSITE" id="PS51257">
    <property type="entry name" value="PROKAR_LIPOPROTEIN"/>
    <property type="match status" value="1"/>
</dbReference>
<sequence>MKILKETITIGSLLILSLFFMVSCENSEENITTLSSIEISTGKIYPNFSPEIKDYYITSLNTLNIIDVTINDFTPNKTIYINNIRVKNKITSLKLKPGDDIVVKSGKNNETSSTYTIHYLPLDLPKINVITKNNPSNGFILVNLFELSSTIINNFSYITILDNNGYPVYYKKLPYKAVINFKYFNIGNNQKRFSYNVNDLGKVVVMNEKFEEIKQLEILPHNGHGSYPIDNHDFIYINDNHYIIPGIITRKSVDMTAYGGKNSVDLTELIFQEIVNNQVIFEWESSDYPELLSASDPIYYNQYATSSKVDYFHFNSICIDPNDQNFVISARHTNQIYKINKTTGAIMWRFGGNNDDFKLTGNKIISHPHHCTILSNGNLLLFDNGVTKTPQQTRVVEFALDENNKTANLVYEYEDTGRYFDIMGSTQKLENGNYFIGWGGNITSQINANKSDITEVNTSGKIVLDISFSNNPNSFSYSYRALKYNITF</sequence>
<dbReference type="RefSeq" id="WP_110308465.1">
    <property type="nucleotide sequence ID" value="NZ_QJHK01000028.1"/>
</dbReference>
<dbReference type="PANTHER" id="PTHR35340:SF5">
    <property type="entry name" value="ASST-DOMAIN-CONTAINING PROTEIN"/>
    <property type="match status" value="1"/>
</dbReference>
<protein>
    <recommendedName>
        <fullName evidence="1">Cadherin-like beta-sandwich-like domain-containing protein</fullName>
    </recommendedName>
</protein>
<gene>
    <name evidence="2" type="ORF">DMB65_20350</name>
</gene>
<proteinExistence type="predicted"/>
<accession>A0A2V4BJ34</accession>
<dbReference type="Pfam" id="PF12733">
    <property type="entry name" value="Cadherin-like"/>
    <property type="match status" value="1"/>
</dbReference>
<dbReference type="SUPFAM" id="SSF101898">
    <property type="entry name" value="NHL repeat"/>
    <property type="match status" value="1"/>
</dbReference>
<comment type="caution">
    <text evidence="2">The sequence shown here is derived from an EMBL/GenBank/DDBJ whole genome shotgun (WGS) entry which is preliminary data.</text>
</comment>
<dbReference type="InterPro" id="IPR053143">
    <property type="entry name" value="Arylsulfate_ST"/>
</dbReference>
<name>A0A2V4BJ34_9FLAO</name>
<evidence type="ECO:0000313" key="3">
    <source>
        <dbReference type="Proteomes" id="UP000247903"/>
    </source>
</evidence>
<dbReference type="OrthoDB" id="304912at2"/>
<dbReference type="InterPro" id="IPR010262">
    <property type="entry name" value="Arylsulfotransferase_bact"/>
</dbReference>
<dbReference type="InterPro" id="IPR025883">
    <property type="entry name" value="Cadherin-like_domain"/>
</dbReference>
<reference evidence="2 3" key="1">
    <citation type="submission" date="2018-05" db="EMBL/GenBank/DDBJ databases">
        <title>Flavobacterium sp. strain IMCC34759, incomplete genome.</title>
        <authorList>
            <person name="Joung Y."/>
            <person name="Cho J."/>
        </authorList>
    </citation>
    <scope>NUCLEOTIDE SEQUENCE [LARGE SCALE GENOMIC DNA]</scope>
    <source>
        <strain evidence="2 3">IMCC34759</strain>
    </source>
</reference>
<dbReference type="Pfam" id="PF05935">
    <property type="entry name" value="Arylsulfotrans"/>
    <property type="match status" value="1"/>
</dbReference>
<organism evidence="2 3">
    <name type="scientific">Flavobacterium cheongpyeongense</name>
    <dbReference type="NCBI Taxonomy" id="2212651"/>
    <lineage>
        <taxon>Bacteria</taxon>
        <taxon>Pseudomonadati</taxon>
        <taxon>Bacteroidota</taxon>
        <taxon>Flavobacteriia</taxon>
        <taxon>Flavobacteriales</taxon>
        <taxon>Flavobacteriaceae</taxon>
        <taxon>Flavobacterium</taxon>
    </lineage>
</organism>
<evidence type="ECO:0000259" key="1">
    <source>
        <dbReference type="Pfam" id="PF12733"/>
    </source>
</evidence>
<feature type="domain" description="Cadherin-like beta-sandwich-like" evidence="1">
    <location>
        <begin position="34"/>
        <end position="118"/>
    </location>
</feature>
<dbReference type="PANTHER" id="PTHR35340">
    <property type="entry name" value="PQQ ENZYME REPEAT PROTEIN-RELATED"/>
    <property type="match status" value="1"/>
</dbReference>
<dbReference type="EMBL" id="QJHK01000028">
    <property type="protein sequence ID" value="PXY38909.1"/>
    <property type="molecule type" value="Genomic_DNA"/>
</dbReference>
<keyword evidence="3" id="KW-1185">Reference proteome</keyword>